<reference evidence="1" key="1">
    <citation type="submission" date="2018-07" db="EMBL/GenBank/DDBJ databases">
        <authorList>
            <person name="Quirk P.G."/>
            <person name="Krulwich T.A."/>
        </authorList>
    </citation>
    <scope>NUCLEOTIDE SEQUENCE</scope>
</reference>
<sequence>MSRGSLALFGLQFREAVEDERVGLVGQLGDEREVITAETVGVVIVLGVVHVGPGEGHVVEFLLVGFVLPHGGFNPAEAEGFHRQLGAGGGFGSRGGLSGLGGHIVPFLILRSGIAVSPKAGVPAGTRGRLGGFLSRRTRTLPVRAAAARLEGPPETEITIPKKRTCRLGGVARKNADRSQP</sequence>
<gene>
    <name evidence="1" type="ORF">DF3PB_40045</name>
</gene>
<accession>A0A380TGG8</accession>
<evidence type="ECO:0000313" key="1">
    <source>
        <dbReference type="EMBL" id="SUS07248.1"/>
    </source>
</evidence>
<protein>
    <submittedName>
        <fullName evidence="1">Uncharacterized protein</fullName>
    </submittedName>
</protein>
<proteinExistence type="predicted"/>
<dbReference type="AlphaFoldDB" id="A0A380TGG8"/>
<name>A0A380TGG8_9ZZZZ</name>
<dbReference type="EMBL" id="UIDG01000334">
    <property type="protein sequence ID" value="SUS07248.1"/>
    <property type="molecule type" value="Genomic_DNA"/>
</dbReference>
<organism evidence="1">
    <name type="scientific">metagenome</name>
    <dbReference type="NCBI Taxonomy" id="256318"/>
    <lineage>
        <taxon>unclassified sequences</taxon>
        <taxon>metagenomes</taxon>
    </lineage>
</organism>